<dbReference type="InterPro" id="IPR020802">
    <property type="entry name" value="TesA-like"/>
</dbReference>
<dbReference type="Gene3D" id="3.40.50.1820">
    <property type="entry name" value="alpha/beta hydrolase"/>
    <property type="match status" value="1"/>
</dbReference>
<feature type="domain" description="Thioesterase TesA-like" evidence="5">
    <location>
        <begin position="25"/>
        <end position="249"/>
    </location>
</feature>
<dbReference type="RefSeq" id="WP_356953704.1">
    <property type="nucleotide sequence ID" value="NZ_JBEYBD010000001.1"/>
</dbReference>
<evidence type="ECO:0000313" key="7">
    <source>
        <dbReference type="Proteomes" id="UP001550628"/>
    </source>
</evidence>
<dbReference type="PANTHER" id="PTHR11487:SF0">
    <property type="entry name" value="S-ACYL FATTY ACID SYNTHASE THIOESTERASE, MEDIUM CHAIN"/>
    <property type="match status" value="1"/>
</dbReference>
<evidence type="ECO:0000256" key="4">
    <source>
        <dbReference type="ARBA" id="ARBA00024293"/>
    </source>
</evidence>
<dbReference type="InterPro" id="IPR001031">
    <property type="entry name" value="Thioesterase"/>
</dbReference>
<comment type="catalytic activity">
    <reaction evidence="4">
        <text>a fatty acyl-CoA + H2O = a fatty acid + CoA + H(+)</text>
        <dbReference type="Rhea" id="RHEA:16781"/>
        <dbReference type="ChEBI" id="CHEBI:15377"/>
        <dbReference type="ChEBI" id="CHEBI:15378"/>
        <dbReference type="ChEBI" id="CHEBI:28868"/>
        <dbReference type="ChEBI" id="CHEBI:57287"/>
        <dbReference type="ChEBI" id="CHEBI:77636"/>
    </reaction>
</comment>
<proteinExistence type="inferred from homology"/>
<keyword evidence="3 6" id="KW-0378">Hydrolase</keyword>
<dbReference type="EMBL" id="JBEYBF010000003">
    <property type="protein sequence ID" value="MEU1951710.1"/>
    <property type="molecule type" value="Genomic_DNA"/>
</dbReference>
<dbReference type="SMART" id="SM00824">
    <property type="entry name" value="PKS_TE"/>
    <property type="match status" value="1"/>
</dbReference>
<dbReference type="GO" id="GO:0016787">
    <property type="term" value="F:hydrolase activity"/>
    <property type="evidence" value="ECO:0007669"/>
    <property type="project" value="UniProtKB-KW"/>
</dbReference>
<keyword evidence="7" id="KW-1185">Reference proteome</keyword>
<comment type="caution">
    <text evidence="6">The sequence shown here is derived from an EMBL/GenBank/DDBJ whole genome shotgun (WGS) entry which is preliminary data.</text>
</comment>
<dbReference type="PANTHER" id="PTHR11487">
    <property type="entry name" value="THIOESTERASE"/>
    <property type="match status" value="1"/>
</dbReference>
<dbReference type="InterPro" id="IPR029058">
    <property type="entry name" value="AB_hydrolase_fold"/>
</dbReference>
<evidence type="ECO:0000256" key="1">
    <source>
        <dbReference type="ARBA" id="ARBA00007169"/>
    </source>
</evidence>
<evidence type="ECO:0000256" key="2">
    <source>
        <dbReference type="ARBA" id="ARBA00015007"/>
    </source>
</evidence>
<dbReference type="SUPFAM" id="SSF53474">
    <property type="entry name" value="alpha/beta-Hydrolases"/>
    <property type="match status" value="1"/>
</dbReference>
<dbReference type="Pfam" id="PF00975">
    <property type="entry name" value="Thioesterase"/>
    <property type="match status" value="1"/>
</dbReference>
<accession>A0ABV2WLF6</accession>
<comment type="similarity">
    <text evidence="1">Belongs to the thioesterase family.</text>
</comment>
<dbReference type="Proteomes" id="UP001550628">
    <property type="component" value="Unassembled WGS sequence"/>
</dbReference>
<name>A0ABV2WLF6_9NOCA</name>
<evidence type="ECO:0000256" key="3">
    <source>
        <dbReference type="ARBA" id="ARBA00022801"/>
    </source>
</evidence>
<protein>
    <recommendedName>
        <fullName evidence="2">Thioesterase TesA</fullName>
    </recommendedName>
</protein>
<organism evidence="6 7">
    <name type="scientific">Nocardia rhamnosiphila</name>
    <dbReference type="NCBI Taxonomy" id="426716"/>
    <lineage>
        <taxon>Bacteria</taxon>
        <taxon>Bacillati</taxon>
        <taxon>Actinomycetota</taxon>
        <taxon>Actinomycetes</taxon>
        <taxon>Mycobacteriales</taxon>
        <taxon>Nocardiaceae</taxon>
        <taxon>Nocardia</taxon>
    </lineage>
</organism>
<evidence type="ECO:0000259" key="5">
    <source>
        <dbReference type="SMART" id="SM00824"/>
    </source>
</evidence>
<evidence type="ECO:0000313" key="6">
    <source>
        <dbReference type="EMBL" id="MEU1951710.1"/>
    </source>
</evidence>
<gene>
    <name evidence="6" type="ORF">ABZ510_07590</name>
</gene>
<dbReference type="InterPro" id="IPR012223">
    <property type="entry name" value="TEII"/>
</dbReference>
<reference evidence="6 7" key="1">
    <citation type="submission" date="2024-06" db="EMBL/GenBank/DDBJ databases">
        <title>The Natural Products Discovery Center: Release of the First 8490 Sequenced Strains for Exploring Actinobacteria Biosynthetic Diversity.</title>
        <authorList>
            <person name="Kalkreuter E."/>
            <person name="Kautsar S.A."/>
            <person name="Yang D."/>
            <person name="Bader C.D."/>
            <person name="Teijaro C.N."/>
            <person name="Fluegel L."/>
            <person name="Davis C.M."/>
            <person name="Simpson J.R."/>
            <person name="Lauterbach L."/>
            <person name="Steele A.D."/>
            <person name="Gui C."/>
            <person name="Meng S."/>
            <person name="Li G."/>
            <person name="Viehrig K."/>
            <person name="Ye F."/>
            <person name="Su P."/>
            <person name="Kiefer A.F."/>
            <person name="Nichols A."/>
            <person name="Cepeda A.J."/>
            <person name="Yan W."/>
            <person name="Fan B."/>
            <person name="Jiang Y."/>
            <person name="Adhikari A."/>
            <person name="Zheng C.-J."/>
            <person name="Schuster L."/>
            <person name="Cowan T.M."/>
            <person name="Smanski M.J."/>
            <person name="Chevrette M.G."/>
            <person name="De Carvalho L.P.S."/>
            <person name="Shen B."/>
        </authorList>
    </citation>
    <scope>NUCLEOTIDE SEQUENCE [LARGE SCALE GENOMIC DNA]</scope>
    <source>
        <strain evidence="6 7">NPDC019708</strain>
    </source>
</reference>
<sequence length="270" mass="28955">MPNGGEQELWLRELKPGRAGYPALVCFPPGGGSATSYRGLAASFGPGPSVYAVQYPGRQNRIGEEFVSSITDLADHIVAATDSRVPGSPVLFGHSMGATVAFETARRLEARGRTVAALFVSGRPDPAFADRGALHRGADADLIGELERLANDPATVTILRDEPALAEMVLPAVRNDYRAVETYRYQEGERLRCDIVALLGRSDPTTTPEQLARWRDHTSGDFAVRLFPGGHFYLDEHAREIADLLTPVLAAGRPPATRGSASPEDGPLPA</sequence>